<protein>
    <recommendedName>
        <fullName evidence="3">F-box domain-containing protein</fullName>
    </recommendedName>
</protein>
<evidence type="ECO:0000313" key="2">
    <source>
        <dbReference type="Proteomes" id="UP000800200"/>
    </source>
</evidence>
<evidence type="ECO:0008006" key="3">
    <source>
        <dbReference type="Google" id="ProtNLM"/>
    </source>
</evidence>
<sequence>MKERTLTAMPPEMLPPEIWRMIILLLEDHCFAWFVLRRVSPLLRQVTEDCFASPIIGNCVLRFAGDYARGVTMEHKLKKFTNLPESVYKEATNQLSSLFDGKPLCFSFKAANFFPPDTKQTVVFKLQDDPSTYDDSFPSFVKWRGLMGSSHFVRFDGKLWSIKIPFITLEREKQEIHADWRLLCQKFYYHELKTRRINKPELRDFSRGEKSYPLELLDPRKDLNKIEGFQNGQKFRRDGWIFWDSPKDSARIFHLREASDYF</sequence>
<reference evidence="1" key="1">
    <citation type="journal article" date="2020" name="Stud. Mycol.">
        <title>101 Dothideomycetes genomes: a test case for predicting lifestyles and emergence of pathogens.</title>
        <authorList>
            <person name="Haridas S."/>
            <person name="Albert R."/>
            <person name="Binder M."/>
            <person name="Bloem J."/>
            <person name="Labutti K."/>
            <person name="Salamov A."/>
            <person name="Andreopoulos B."/>
            <person name="Baker S."/>
            <person name="Barry K."/>
            <person name="Bills G."/>
            <person name="Bluhm B."/>
            <person name="Cannon C."/>
            <person name="Castanera R."/>
            <person name="Culley D."/>
            <person name="Daum C."/>
            <person name="Ezra D."/>
            <person name="Gonzalez J."/>
            <person name="Henrissat B."/>
            <person name="Kuo A."/>
            <person name="Liang C."/>
            <person name="Lipzen A."/>
            <person name="Lutzoni F."/>
            <person name="Magnuson J."/>
            <person name="Mondo S."/>
            <person name="Nolan M."/>
            <person name="Ohm R."/>
            <person name="Pangilinan J."/>
            <person name="Park H.-J."/>
            <person name="Ramirez L."/>
            <person name="Alfaro M."/>
            <person name="Sun H."/>
            <person name="Tritt A."/>
            <person name="Yoshinaga Y."/>
            <person name="Zwiers L.-H."/>
            <person name="Turgeon B."/>
            <person name="Goodwin S."/>
            <person name="Spatafora J."/>
            <person name="Crous P."/>
            <person name="Grigoriev I."/>
        </authorList>
    </citation>
    <scope>NUCLEOTIDE SEQUENCE</scope>
    <source>
        <strain evidence="1">CBS 207.26</strain>
    </source>
</reference>
<dbReference type="EMBL" id="ML994640">
    <property type="protein sequence ID" value="KAF2183840.1"/>
    <property type="molecule type" value="Genomic_DNA"/>
</dbReference>
<evidence type="ECO:0000313" key="1">
    <source>
        <dbReference type="EMBL" id="KAF2183840.1"/>
    </source>
</evidence>
<proteinExistence type="predicted"/>
<dbReference type="Proteomes" id="UP000800200">
    <property type="component" value="Unassembled WGS sequence"/>
</dbReference>
<gene>
    <name evidence="1" type="ORF">K469DRAFT_667557</name>
</gene>
<accession>A0A6A6E103</accession>
<dbReference type="OrthoDB" id="3794788at2759"/>
<organism evidence="1 2">
    <name type="scientific">Zopfia rhizophila CBS 207.26</name>
    <dbReference type="NCBI Taxonomy" id="1314779"/>
    <lineage>
        <taxon>Eukaryota</taxon>
        <taxon>Fungi</taxon>
        <taxon>Dikarya</taxon>
        <taxon>Ascomycota</taxon>
        <taxon>Pezizomycotina</taxon>
        <taxon>Dothideomycetes</taxon>
        <taxon>Dothideomycetes incertae sedis</taxon>
        <taxon>Zopfiaceae</taxon>
        <taxon>Zopfia</taxon>
    </lineage>
</organism>
<dbReference type="AlphaFoldDB" id="A0A6A6E103"/>
<keyword evidence="2" id="KW-1185">Reference proteome</keyword>
<name>A0A6A6E103_9PEZI</name>